<keyword evidence="4" id="KW-0167">Capsid protein</keyword>
<feature type="binding site" evidence="2">
    <location>
        <position position="35"/>
    </location>
    <ligand>
        <name>Mn(2+)</name>
        <dbReference type="ChEBI" id="CHEBI:29035"/>
        <label>1</label>
    </ligand>
</feature>
<evidence type="ECO:0000313" key="5">
    <source>
        <dbReference type="Proteomes" id="UP000273083"/>
    </source>
</evidence>
<dbReference type="EMBL" id="RJVG01000005">
    <property type="protein sequence ID" value="ROR28374.1"/>
    <property type="molecule type" value="Genomic_DNA"/>
</dbReference>
<comment type="cofactor">
    <cofactor evidence="3">
        <name>Ca(2+)</name>
        <dbReference type="ChEBI" id="CHEBI:29108"/>
    </cofactor>
    <text evidence="3">Binds 1 Ca(2+) ion per subunit.</text>
</comment>
<comment type="caution">
    <text evidence="4">The sequence shown here is derived from an EMBL/GenBank/DDBJ whole genome shotgun (WGS) entry which is preliminary data.</text>
</comment>
<feature type="binding site" evidence="2">
    <location>
        <position position="136"/>
    </location>
    <ligand>
        <name>Mn(2+)</name>
        <dbReference type="ChEBI" id="CHEBI:29035"/>
        <label>1</label>
    </ligand>
</feature>
<feature type="binding site" evidence="2">
    <location>
        <position position="65"/>
    </location>
    <ligand>
        <name>Mn(2+)</name>
        <dbReference type="ChEBI" id="CHEBI:29035"/>
        <label>1</label>
    </ligand>
</feature>
<feature type="binding site" evidence="3">
    <location>
        <position position="60"/>
    </location>
    <ligand>
        <name>Ca(2+)</name>
        <dbReference type="ChEBI" id="CHEBI:29108"/>
    </ligand>
</feature>
<evidence type="ECO:0000256" key="2">
    <source>
        <dbReference type="PIRSR" id="PIRSR607760-1"/>
    </source>
</evidence>
<dbReference type="Gene3D" id="1.20.1260.10">
    <property type="match status" value="1"/>
</dbReference>
<gene>
    <name evidence="4" type="ORF">EDD66_105316</name>
</gene>
<keyword evidence="2" id="KW-0479">Metal-binding</keyword>
<comment type="cofactor">
    <cofactor evidence="2">
        <name>Mn(2+)</name>
        <dbReference type="ChEBI" id="CHEBI:29035"/>
    </cofactor>
    <text evidence="2">Binds 2 manganese ions per subunit.</text>
</comment>
<dbReference type="OrthoDB" id="9800585at2"/>
<dbReference type="GO" id="GO:0046872">
    <property type="term" value="F:metal ion binding"/>
    <property type="evidence" value="ECO:0007669"/>
    <property type="project" value="UniProtKB-KW"/>
</dbReference>
<feature type="binding site" evidence="2">
    <location>
        <position position="68"/>
    </location>
    <ligand>
        <name>Mn(2+)</name>
        <dbReference type="ChEBI" id="CHEBI:29035"/>
        <label>1</label>
    </ligand>
</feature>
<accession>A0A3N1XNW8</accession>
<keyword evidence="2" id="KW-0464">Manganese</keyword>
<proteinExistence type="inferred from homology"/>
<keyword evidence="4" id="KW-0946">Virion</keyword>
<dbReference type="InterPro" id="IPR039377">
    <property type="entry name" value="Mn_catalase_dom"/>
</dbReference>
<evidence type="ECO:0000256" key="1">
    <source>
        <dbReference type="ARBA" id="ARBA00007644"/>
    </source>
</evidence>
<name>A0A3N1XNW8_9FIRM</name>
<reference evidence="4 5" key="1">
    <citation type="submission" date="2018-11" db="EMBL/GenBank/DDBJ databases">
        <title>Genomic Encyclopedia of Type Strains, Phase IV (KMG-IV): sequencing the most valuable type-strain genomes for metagenomic binning, comparative biology and taxonomic classification.</title>
        <authorList>
            <person name="Goeker M."/>
        </authorList>
    </citation>
    <scope>NUCLEOTIDE SEQUENCE [LARGE SCALE GENOMIC DNA]</scope>
    <source>
        <strain evidence="4 5">DSM 26537</strain>
    </source>
</reference>
<evidence type="ECO:0000256" key="3">
    <source>
        <dbReference type="PIRSR" id="PIRSR607760-2"/>
    </source>
</evidence>
<keyword evidence="5" id="KW-1185">Reference proteome</keyword>
<sequence length="202" mass="23067">MWNYEKRLQYPVKISTPNAKAAKVIITQFGGPDGELAASMRYLSQRYTMPYNEVVGVLTDIGTEELAHMEIVCAIVHQLTKGLSIDEIKAAGFDTYFVDHTLALWPQAASGTPFSSTFFQSKGDPITDLCEDMAAEQKARTTYDNILRLVNDPEICDPIRWLRKREIVHFQRFGEALRIVQDKLDSKNFYAFNPEFDKCKMK</sequence>
<comment type="similarity">
    <text evidence="1">Belongs to the manganese catalase family.</text>
</comment>
<keyword evidence="3" id="KW-0106">Calcium</keyword>
<dbReference type="Pfam" id="PF05067">
    <property type="entry name" value="Mn_catalase"/>
    <property type="match status" value="1"/>
</dbReference>
<evidence type="ECO:0000313" key="4">
    <source>
        <dbReference type="EMBL" id="ROR28374.1"/>
    </source>
</evidence>
<dbReference type="InterPro" id="IPR007760">
    <property type="entry name" value="Mn_catalase"/>
</dbReference>
<feature type="binding site" evidence="2">
    <location>
        <position position="169"/>
    </location>
    <ligand>
        <name>Mn(2+)</name>
        <dbReference type="ChEBI" id="CHEBI:29035"/>
        <label>1</label>
    </ligand>
</feature>
<dbReference type="InterPro" id="IPR009078">
    <property type="entry name" value="Ferritin-like_SF"/>
</dbReference>
<organism evidence="4 5">
    <name type="scientific">Mobilisporobacter senegalensis</name>
    <dbReference type="NCBI Taxonomy" id="1329262"/>
    <lineage>
        <taxon>Bacteria</taxon>
        <taxon>Bacillati</taxon>
        <taxon>Bacillota</taxon>
        <taxon>Clostridia</taxon>
        <taxon>Lachnospirales</taxon>
        <taxon>Lachnospiraceae</taxon>
        <taxon>Mobilisporobacter</taxon>
    </lineage>
</organism>
<dbReference type="AlphaFoldDB" id="A0A3N1XNW8"/>
<dbReference type="Proteomes" id="UP000273083">
    <property type="component" value="Unassembled WGS sequence"/>
</dbReference>
<dbReference type="RefSeq" id="WP_123609543.1">
    <property type="nucleotide sequence ID" value="NZ_RJVG01000005.1"/>
</dbReference>
<dbReference type="SUPFAM" id="SSF47240">
    <property type="entry name" value="Ferritin-like"/>
    <property type="match status" value="1"/>
</dbReference>
<dbReference type="InterPro" id="IPR012347">
    <property type="entry name" value="Ferritin-like"/>
</dbReference>
<protein>
    <submittedName>
        <fullName evidence="4">Spore coat protein JC</fullName>
    </submittedName>
</protein>
<dbReference type="CDD" id="cd01051">
    <property type="entry name" value="Mn_catalase"/>
    <property type="match status" value="1"/>
</dbReference>